<keyword evidence="3 8" id="KW-0812">Transmembrane</keyword>
<comment type="subcellular location">
    <subcellularLocation>
        <location evidence="1">Cell membrane</location>
        <topology evidence="1">Multi-pass membrane protein</topology>
    </subcellularLocation>
</comment>
<keyword evidence="4 8" id="KW-1133">Transmembrane helix</keyword>
<dbReference type="OrthoDB" id="3719151at2"/>
<dbReference type="PANTHER" id="PTHR30572">
    <property type="entry name" value="MEMBRANE COMPONENT OF TRANSPORTER-RELATED"/>
    <property type="match status" value="1"/>
</dbReference>
<dbReference type="Pfam" id="PF02687">
    <property type="entry name" value="FtsX"/>
    <property type="match status" value="1"/>
</dbReference>
<feature type="region of interest" description="Disordered" evidence="7">
    <location>
        <begin position="916"/>
        <end position="936"/>
    </location>
</feature>
<feature type="transmembrane region" description="Helical" evidence="8">
    <location>
        <begin position="892"/>
        <end position="912"/>
    </location>
</feature>
<comment type="similarity">
    <text evidence="6">Belongs to the ABC-4 integral membrane protein family.</text>
</comment>
<dbReference type="GO" id="GO:0005886">
    <property type="term" value="C:plasma membrane"/>
    <property type="evidence" value="ECO:0007669"/>
    <property type="project" value="UniProtKB-SubCell"/>
</dbReference>
<feature type="transmembrane region" description="Helical" evidence="8">
    <location>
        <begin position="568"/>
        <end position="587"/>
    </location>
</feature>
<protein>
    <submittedName>
        <fullName evidence="10">Putative ABC transport system permease protein</fullName>
    </submittedName>
</protein>
<dbReference type="InterPro" id="IPR003838">
    <property type="entry name" value="ABC3_permease_C"/>
</dbReference>
<feature type="transmembrane region" description="Helical" evidence="8">
    <location>
        <begin position="486"/>
        <end position="508"/>
    </location>
</feature>
<dbReference type="AlphaFoldDB" id="A0A2M9CYP2"/>
<proteinExistence type="inferred from homology"/>
<feature type="transmembrane region" description="Helical" evidence="8">
    <location>
        <begin position="407"/>
        <end position="430"/>
    </location>
</feature>
<sequence length="936" mass="94522">MSRPVRTWTLVLAELRHRAGLPLVTAAVVLVLVAVVVGWPRVVDDGATAQARHDVAASSPTQRDLVAAAAAPLPVGPATTPQPDVDADVAAVWGGVIEAFAQQRAAMPEPLRSVTTPARFTVRLDPLDVASAPGSDVRTARLALALDPALEGDVRMVDGAWPAASDWDGVEVALADASARRLDWEVGTERALTDPEGRTTTVRLAGTYAALDPGAPDWQERPYSLAPQEVDDLNAGVGVLAAAYVDPTSVALLGTAAERTEVIGFVDGVLQTRLVEFTVAVPSSSRAWYPVDPERVEGGSVDALLARTRAFTAAPVVLPGEPAVPDAQDGVQVASSLTFSSGLGDTLESVDAQLAAARTVLAVVAAGPLVAGAAVLVLSARLTAGRRSTRTALLVARGASRGRVRTLGGLSAAVLVVPATVLGVVLGLVLTPGDSRVAAVVQDSLPGVVVGAAAMLLAIALATHGLAGATTGARRPGLAGGGRLRVVVDGALLVLALLAVGACLRGPAVGTDPWVVAAPVLCVLAATAWTLRVYPWLLARLERSAHRATGLVAFLGAARAVRAPAGGFWPALALVLGVWVTVFSAGLSTTLGAGVAAQGWATVGADVRVSGPVVDDEDAARLAAVDGVQGVARVADLGTLVLRGPSTGERTSTLAVDTAALRDVQADVPGAARVPAALAETVDGRLPVLVPRALGVVPGTTGLRLTAQQGADVEVIGYSDGLSGLGTGRSTVVVDRALAGDALDLETRPRLVLVAASDPGPVADAVRDVVPDALVTTHDDVVDEVLDAPVAAGVAHAFVVASVLAAVLAVLALVLAQVAAAPGRARLAAVLAALGAPRRTLRRVVAWETWPWLLVAVVVGVAAGVTTPWLVTAATDLTPFTGGTAPEPAVDLLVVLGVVVVAALLVPTTAAIGARTGSGRGPADALRASADHQEDA</sequence>
<feature type="transmembrane region" description="Helical" evidence="8">
    <location>
        <begin position="21"/>
        <end position="39"/>
    </location>
</feature>
<keyword evidence="5 8" id="KW-0472">Membrane</keyword>
<evidence type="ECO:0000313" key="10">
    <source>
        <dbReference type="EMBL" id="PJJ77017.1"/>
    </source>
</evidence>
<evidence type="ECO:0000256" key="2">
    <source>
        <dbReference type="ARBA" id="ARBA00022475"/>
    </source>
</evidence>
<evidence type="ECO:0000256" key="4">
    <source>
        <dbReference type="ARBA" id="ARBA00022989"/>
    </source>
</evidence>
<feature type="domain" description="ABC3 transporter permease C-terminal" evidence="9">
    <location>
        <begin position="800"/>
        <end position="915"/>
    </location>
</feature>
<evidence type="ECO:0000256" key="6">
    <source>
        <dbReference type="ARBA" id="ARBA00038076"/>
    </source>
</evidence>
<evidence type="ECO:0000256" key="5">
    <source>
        <dbReference type="ARBA" id="ARBA00023136"/>
    </source>
</evidence>
<evidence type="ECO:0000313" key="11">
    <source>
        <dbReference type="Proteomes" id="UP000231693"/>
    </source>
</evidence>
<dbReference type="InterPro" id="IPR050250">
    <property type="entry name" value="Macrolide_Exporter_MacB"/>
</dbReference>
<dbReference type="RefSeq" id="WP_100421473.1">
    <property type="nucleotide sequence ID" value="NZ_BOOX01000009.1"/>
</dbReference>
<dbReference type="GO" id="GO:0022857">
    <property type="term" value="F:transmembrane transporter activity"/>
    <property type="evidence" value="ECO:0007669"/>
    <property type="project" value="TreeGrafter"/>
</dbReference>
<keyword evidence="2" id="KW-1003">Cell membrane</keyword>
<dbReference type="EMBL" id="PGFE01000001">
    <property type="protein sequence ID" value="PJJ77017.1"/>
    <property type="molecule type" value="Genomic_DNA"/>
</dbReference>
<evidence type="ECO:0000256" key="7">
    <source>
        <dbReference type="SAM" id="MobiDB-lite"/>
    </source>
</evidence>
<evidence type="ECO:0000256" key="3">
    <source>
        <dbReference type="ARBA" id="ARBA00022692"/>
    </source>
</evidence>
<evidence type="ECO:0000256" key="8">
    <source>
        <dbReference type="SAM" id="Phobius"/>
    </source>
</evidence>
<reference evidence="10 11" key="1">
    <citation type="submission" date="2017-11" db="EMBL/GenBank/DDBJ databases">
        <title>Genomic Encyclopedia of Archaeal and Bacterial Type Strains, Phase II (KMG-II): From Individual Species to Whole Genera.</title>
        <authorList>
            <person name="Goeker M."/>
        </authorList>
    </citation>
    <scope>NUCLEOTIDE SEQUENCE [LARGE SCALE GENOMIC DNA]</scope>
    <source>
        <strain evidence="10 11">DSM 25478</strain>
    </source>
</reference>
<accession>A0A2M9CYP2</accession>
<organism evidence="10 11">
    <name type="scientific">Sediminihabitans luteus</name>
    <dbReference type="NCBI Taxonomy" id="1138585"/>
    <lineage>
        <taxon>Bacteria</taxon>
        <taxon>Bacillati</taxon>
        <taxon>Actinomycetota</taxon>
        <taxon>Actinomycetes</taxon>
        <taxon>Micrococcales</taxon>
        <taxon>Cellulomonadaceae</taxon>
        <taxon>Sediminihabitans</taxon>
    </lineage>
</organism>
<name>A0A2M9CYP2_9CELL</name>
<comment type="caution">
    <text evidence="10">The sequence shown here is derived from an EMBL/GenBank/DDBJ whole genome shotgun (WGS) entry which is preliminary data.</text>
</comment>
<evidence type="ECO:0000256" key="1">
    <source>
        <dbReference type="ARBA" id="ARBA00004651"/>
    </source>
</evidence>
<feature type="transmembrane region" description="Helical" evidence="8">
    <location>
        <begin position="445"/>
        <end position="466"/>
    </location>
</feature>
<gene>
    <name evidence="10" type="ORF">CLV28_0229</name>
</gene>
<dbReference type="Proteomes" id="UP000231693">
    <property type="component" value="Unassembled WGS sequence"/>
</dbReference>
<feature type="transmembrane region" description="Helical" evidence="8">
    <location>
        <begin position="849"/>
        <end position="872"/>
    </location>
</feature>
<feature type="transmembrane region" description="Helical" evidence="8">
    <location>
        <begin position="514"/>
        <end position="534"/>
    </location>
</feature>
<dbReference type="PANTHER" id="PTHR30572:SF4">
    <property type="entry name" value="ABC TRANSPORTER PERMEASE YTRF"/>
    <property type="match status" value="1"/>
</dbReference>
<keyword evidence="11" id="KW-1185">Reference proteome</keyword>
<feature type="transmembrane region" description="Helical" evidence="8">
    <location>
        <begin position="360"/>
        <end position="380"/>
    </location>
</feature>
<feature type="transmembrane region" description="Helical" evidence="8">
    <location>
        <begin position="794"/>
        <end position="816"/>
    </location>
</feature>
<evidence type="ECO:0000259" key="9">
    <source>
        <dbReference type="Pfam" id="PF02687"/>
    </source>
</evidence>